<evidence type="ECO:0000313" key="2">
    <source>
        <dbReference type="Proteomes" id="UP001596024"/>
    </source>
</evidence>
<dbReference type="SUPFAM" id="SSF74650">
    <property type="entry name" value="Galactose mutarotase-like"/>
    <property type="match status" value="1"/>
</dbReference>
<gene>
    <name evidence="1" type="ORF">ACFPB0_00605</name>
</gene>
<comment type="caution">
    <text evidence="1">The sequence shown here is derived from an EMBL/GenBank/DDBJ whole genome shotgun (WGS) entry which is preliminary data.</text>
</comment>
<organism evidence="1 2">
    <name type="scientific">Glycocaulis abyssi</name>
    <dbReference type="NCBI Taxonomy" id="1433403"/>
    <lineage>
        <taxon>Bacteria</taxon>
        <taxon>Pseudomonadati</taxon>
        <taxon>Pseudomonadota</taxon>
        <taxon>Alphaproteobacteria</taxon>
        <taxon>Maricaulales</taxon>
        <taxon>Maricaulaceae</taxon>
        <taxon>Glycocaulis</taxon>
    </lineage>
</organism>
<dbReference type="CDD" id="cd09021">
    <property type="entry name" value="Aldose_epim_Ec_YphB"/>
    <property type="match status" value="1"/>
</dbReference>
<dbReference type="Proteomes" id="UP001596024">
    <property type="component" value="Unassembled WGS sequence"/>
</dbReference>
<evidence type="ECO:0000313" key="1">
    <source>
        <dbReference type="EMBL" id="MFC4723779.1"/>
    </source>
</evidence>
<dbReference type="EMBL" id="JBHSGQ010000001">
    <property type="protein sequence ID" value="MFC4723779.1"/>
    <property type="molecule type" value="Genomic_DNA"/>
</dbReference>
<dbReference type="Pfam" id="PF01263">
    <property type="entry name" value="Aldose_epim"/>
    <property type="match status" value="1"/>
</dbReference>
<sequence>MTLELAAGGWRATLLPGLGGAIGSLSFRGCDVLRPTPSGTADVLATSCFPLFPYANRVANGRFIWAGDAVQLPVLPGFAPHAIHGVGWQRAWQVNGVNDSAAQLRLDAGGDGGWPWRFVAEQDITLTDAGLRIDLRLTNCDDNRVPAGLGLHPYFPLGAGGRLSLTAKKVWLSDETLIPSTLADASAIYDFAQGERLPARTLIDHCYEGWDGVAELTIAERSVTVKADTGRVHIYAPQAGGFCCVEPVTHRPDALNARPDEPGMPVIEPGAQTSLRMEISAVNTTASQPAQ</sequence>
<proteinExistence type="predicted"/>
<reference evidence="2" key="1">
    <citation type="journal article" date="2019" name="Int. J. Syst. Evol. Microbiol.">
        <title>The Global Catalogue of Microorganisms (GCM) 10K type strain sequencing project: providing services to taxonomists for standard genome sequencing and annotation.</title>
        <authorList>
            <consortium name="The Broad Institute Genomics Platform"/>
            <consortium name="The Broad Institute Genome Sequencing Center for Infectious Disease"/>
            <person name="Wu L."/>
            <person name="Ma J."/>
        </authorList>
    </citation>
    <scope>NUCLEOTIDE SEQUENCE [LARGE SCALE GENOMIC DNA]</scope>
    <source>
        <strain evidence="2">CCUG 62981</strain>
    </source>
</reference>
<dbReference type="RefSeq" id="WP_371394455.1">
    <property type="nucleotide sequence ID" value="NZ_CP163421.1"/>
</dbReference>
<accession>A0ABV9N8B3</accession>
<name>A0ABV9N8B3_9PROT</name>
<keyword evidence="2" id="KW-1185">Reference proteome</keyword>
<dbReference type="InterPro" id="IPR014718">
    <property type="entry name" value="GH-type_carb-bd"/>
</dbReference>
<dbReference type="Gene3D" id="2.70.98.10">
    <property type="match status" value="1"/>
</dbReference>
<protein>
    <submittedName>
        <fullName evidence="1">Aldose 1-epimerase</fullName>
    </submittedName>
</protein>
<dbReference type="InterPro" id="IPR008183">
    <property type="entry name" value="Aldose_1/G6P_1-epimerase"/>
</dbReference>
<dbReference type="InterPro" id="IPR011013">
    <property type="entry name" value="Gal_mutarotase_sf_dom"/>
</dbReference>